<dbReference type="InterPro" id="IPR011011">
    <property type="entry name" value="Znf_FYVE_PHD"/>
</dbReference>
<feature type="compositionally biased region" description="Acidic residues" evidence="6">
    <location>
        <begin position="1"/>
        <end position="16"/>
    </location>
</feature>
<keyword evidence="4" id="KW-0862">Zinc</keyword>
<dbReference type="Gene3D" id="3.90.980.20">
    <property type="match status" value="1"/>
</dbReference>
<keyword evidence="3" id="KW-0863">Zinc-finger</keyword>
<evidence type="ECO:0000313" key="9">
    <source>
        <dbReference type="Proteomes" id="UP000094527"/>
    </source>
</evidence>
<comment type="caution">
    <text evidence="8">The sequence shown here is derived from an EMBL/GenBank/DDBJ whole genome shotgun (WGS) entry which is preliminary data.</text>
</comment>
<reference evidence="8 9" key="1">
    <citation type="journal article" date="2016" name="Genome Biol. Evol.">
        <title>Gene Family Evolution Reflects Adaptation to Soil Environmental Stressors in the Genome of the Collembolan Orchesella cincta.</title>
        <authorList>
            <person name="Faddeeva-Vakhrusheva A."/>
            <person name="Derks M.F."/>
            <person name="Anvar S.Y."/>
            <person name="Agamennone V."/>
            <person name="Suring W."/>
            <person name="Smit S."/>
            <person name="van Straalen N.M."/>
            <person name="Roelofs D."/>
        </authorList>
    </citation>
    <scope>NUCLEOTIDE SEQUENCE [LARGE SCALE GENOMIC DNA]</scope>
    <source>
        <tissue evidence="8">Mixed pool</tissue>
    </source>
</reference>
<dbReference type="Pfam" id="PF21198">
    <property type="entry name" value="ASH2L-like_WH"/>
    <property type="match status" value="1"/>
</dbReference>
<dbReference type="EMBL" id="LJIJ01000336">
    <property type="protein sequence ID" value="ODM98671.1"/>
    <property type="molecule type" value="Genomic_DNA"/>
</dbReference>
<organism evidence="8 9">
    <name type="scientific">Orchesella cincta</name>
    <name type="common">Springtail</name>
    <name type="synonym">Podura cincta</name>
    <dbReference type="NCBI Taxonomy" id="48709"/>
    <lineage>
        <taxon>Eukaryota</taxon>
        <taxon>Metazoa</taxon>
        <taxon>Ecdysozoa</taxon>
        <taxon>Arthropoda</taxon>
        <taxon>Hexapoda</taxon>
        <taxon>Collembola</taxon>
        <taxon>Entomobryomorpha</taxon>
        <taxon>Entomobryoidea</taxon>
        <taxon>Orchesellidae</taxon>
        <taxon>Orchesellinae</taxon>
        <taxon>Orchesella</taxon>
    </lineage>
</organism>
<comment type="subcellular location">
    <subcellularLocation>
        <location evidence="1">Nucleus</location>
    </subcellularLocation>
</comment>
<keyword evidence="8" id="KW-0489">Methyltransferase</keyword>
<dbReference type="CDD" id="cd12872">
    <property type="entry name" value="SPRY_Ash2"/>
    <property type="match status" value="1"/>
</dbReference>
<dbReference type="GO" id="GO:0048188">
    <property type="term" value="C:Set1C/COMPASS complex"/>
    <property type="evidence" value="ECO:0007669"/>
    <property type="project" value="InterPro"/>
</dbReference>
<keyword evidence="5" id="KW-0539">Nucleus</keyword>
<dbReference type="Proteomes" id="UP000094527">
    <property type="component" value="Unassembled WGS sequence"/>
</dbReference>
<dbReference type="InterPro" id="IPR013320">
    <property type="entry name" value="ConA-like_dom_sf"/>
</dbReference>
<evidence type="ECO:0000256" key="4">
    <source>
        <dbReference type="ARBA" id="ARBA00022833"/>
    </source>
</evidence>
<dbReference type="InterPro" id="IPR043136">
    <property type="entry name" value="B30.2/SPRY_sf"/>
</dbReference>
<proteinExistence type="predicted"/>
<dbReference type="InterPro" id="IPR037353">
    <property type="entry name" value="ASH2"/>
</dbReference>
<feature type="region of interest" description="Disordered" evidence="6">
    <location>
        <begin position="1"/>
        <end position="80"/>
    </location>
</feature>
<dbReference type="GO" id="GO:0008168">
    <property type="term" value="F:methyltransferase activity"/>
    <property type="evidence" value="ECO:0007669"/>
    <property type="project" value="UniProtKB-KW"/>
</dbReference>
<dbReference type="InterPro" id="IPR003877">
    <property type="entry name" value="SPRY_dom"/>
</dbReference>
<dbReference type="STRING" id="48709.A0A1D2N0E0"/>
<evidence type="ECO:0000256" key="6">
    <source>
        <dbReference type="SAM" id="MobiDB-lite"/>
    </source>
</evidence>
<dbReference type="PANTHER" id="PTHR10598:SF0">
    <property type="entry name" value="SET1_ASH2 HISTONE METHYLTRANSFERASE COMPLEX SUBUNIT ASH2"/>
    <property type="match status" value="1"/>
</dbReference>
<name>A0A1D2N0E0_ORCCI</name>
<evidence type="ECO:0000256" key="5">
    <source>
        <dbReference type="ARBA" id="ARBA00023242"/>
    </source>
</evidence>
<dbReference type="PROSITE" id="PS01359">
    <property type="entry name" value="ZF_PHD_1"/>
    <property type="match status" value="1"/>
</dbReference>
<evidence type="ECO:0000259" key="7">
    <source>
        <dbReference type="PROSITE" id="PS50188"/>
    </source>
</evidence>
<sequence length="823" mass="91304">MEEANGGEAEQQEQLEEVPGTAGGDGEESQGGVASESVVAEIEESALNEAESSIIEMEIDDSNTGDTITSNPEIDSGSAAAAATAVIIDDKPDDVAPAKDEEILLEGGAEVEELEDDDDIQVISIVGQDDHAADTGVLQEDANENEPDEDVPTITSVFSTQVPLQVQVQSSSEQEDNEKNRADVSIEEMDISETENPFESENTVEAAVIECGGDLSGTDVEQDINEPTEAESDSALEIEQDQSFLHEEESLASLPEDATETDKENNGEGDILVCDDDNEDGDDDILEITRRRISQDREGNCYCGKDRNFNIAELLCASCYRWFHESCISYQLGKLVPFSTNYVFMCKNCSPSGLESFKRSQGQFNQMCTTALANLTQASVKDGTNIKLFSKDRDIIPFFEMHWEALTTTTRRSTQSWHATVSKTLLKDVGIIYSCQEIPEDENSPYFGFISEDLSIIRPNYEAMIKGGHLKVTDQRNSSSSLRGRGAKRRTITDQSTVVQNTLNKKPRGDMFGPKPAIGHGYPTEHPFNKDSYRYILAEPDPNAPFRQEFDESNEWSGKPIHGWLCRIVNPSSVLLALHDRAPQLKVSEDRLSVTGEKGYCMIRATHGVTRGSWYFEAKITDMPEGSATRIGFSQQFGNLQGPLGFDRYGYSWRSRYGTTFHEARGKSYAKGGYGLDDVLGFLIVLPDDKQVPLVSTSFKDRPLVKVKSHLYYEDKDDPKELEKRDLRKGAKIICFKNGVCQGVAFEDIYCGTYYPAISLYKGITVRMNFGPDFWAAPSTDFEYRGMCERAESSIIEQTTADLLYLTENDGRLKLDNAVPMPL</sequence>
<dbReference type="GO" id="GO:0000976">
    <property type="term" value="F:transcription cis-regulatory region binding"/>
    <property type="evidence" value="ECO:0007669"/>
    <property type="project" value="TreeGrafter"/>
</dbReference>
<feature type="compositionally biased region" description="Polar residues" evidence="6">
    <location>
        <begin position="64"/>
        <end position="73"/>
    </location>
</feature>
<dbReference type="GO" id="GO:0032259">
    <property type="term" value="P:methylation"/>
    <property type="evidence" value="ECO:0007669"/>
    <property type="project" value="UniProtKB-KW"/>
</dbReference>
<dbReference type="AlphaFoldDB" id="A0A1D2N0E0"/>
<dbReference type="FunFam" id="3.90.980.20:FF:000005">
    <property type="entry name" value="Set1/Ash2 histone methyltransferase complex subunit ASH2"/>
    <property type="match status" value="1"/>
</dbReference>
<dbReference type="SMART" id="SM00449">
    <property type="entry name" value="SPRY"/>
    <property type="match status" value="1"/>
</dbReference>
<dbReference type="CDD" id="cd15583">
    <property type="entry name" value="PHD_ash2p_like"/>
    <property type="match status" value="1"/>
</dbReference>
<dbReference type="InterPro" id="IPR001965">
    <property type="entry name" value="Znf_PHD"/>
</dbReference>
<evidence type="ECO:0000256" key="3">
    <source>
        <dbReference type="ARBA" id="ARBA00022771"/>
    </source>
</evidence>
<dbReference type="PROSITE" id="PS50188">
    <property type="entry name" value="B302_SPRY"/>
    <property type="match status" value="1"/>
</dbReference>
<dbReference type="Gene3D" id="2.60.120.920">
    <property type="match status" value="1"/>
</dbReference>
<gene>
    <name evidence="8" type="ORF">Ocin01_08008</name>
</gene>
<keyword evidence="2" id="KW-0479">Metal-binding</keyword>
<evidence type="ECO:0000256" key="1">
    <source>
        <dbReference type="ARBA" id="ARBA00004123"/>
    </source>
</evidence>
<feature type="compositionally biased region" description="Acidic residues" evidence="6">
    <location>
        <begin position="141"/>
        <end position="151"/>
    </location>
</feature>
<keyword evidence="8" id="KW-0808">Transferase</keyword>
<evidence type="ECO:0000313" key="8">
    <source>
        <dbReference type="EMBL" id="ODM98671.1"/>
    </source>
</evidence>
<protein>
    <submittedName>
        <fullName evidence="8">Set1/Ash2 histone methyltransferase complex subunit ASH2</fullName>
    </submittedName>
</protein>
<accession>A0A1D2N0E0</accession>
<dbReference type="PANTHER" id="PTHR10598">
    <property type="entry name" value="SET1/ASH2 HISTONE METHYLTRANSFERASE COMPLEX SUBUNIT ASH2"/>
    <property type="match status" value="1"/>
</dbReference>
<dbReference type="InterPro" id="IPR049455">
    <property type="entry name" value="ASH2-like_PHD"/>
</dbReference>
<feature type="region of interest" description="Disordered" evidence="6">
    <location>
        <begin position="131"/>
        <end position="151"/>
    </location>
</feature>
<dbReference type="GO" id="GO:0008270">
    <property type="term" value="F:zinc ion binding"/>
    <property type="evidence" value="ECO:0007669"/>
    <property type="project" value="UniProtKB-KW"/>
</dbReference>
<dbReference type="Pfam" id="PF21257">
    <property type="entry name" value="PHD_ash2p_like"/>
    <property type="match status" value="1"/>
</dbReference>
<feature type="domain" description="B30.2/SPRY" evidence="7">
    <location>
        <begin position="554"/>
        <end position="775"/>
    </location>
</feature>
<keyword evidence="9" id="KW-1185">Reference proteome</keyword>
<feature type="compositionally biased region" description="Acidic residues" evidence="6">
    <location>
        <begin position="185"/>
        <end position="198"/>
    </location>
</feature>
<dbReference type="InterPro" id="IPR053835">
    <property type="entry name" value="ASH2L-like_WH"/>
</dbReference>
<evidence type="ECO:0000256" key="2">
    <source>
        <dbReference type="ARBA" id="ARBA00022723"/>
    </source>
</evidence>
<dbReference type="SMART" id="SM00249">
    <property type="entry name" value="PHD"/>
    <property type="match status" value="1"/>
</dbReference>
<dbReference type="OrthoDB" id="10266026at2759"/>
<dbReference type="InterPro" id="IPR019786">
    <property type="entry name" value="Zinc_finger_PHD-type_CS"/>
</dbReference>
<dbReference type="SUPFAM" id="SSF57903">
    <property type="entry name" value="FYVE/PHD zinc finger"/>
    <property type="match status" value="1"/>
</dbReference>
<feature type="region of interest" description="Disordered" evidence="6">
    <location>
        <begin position="254"/>
        <end position="278"/>
    </location>
</feature>
<dbReference type="InterPro" id="IPR001870">
    <property type="entry name" value="B30.2/SPRY"/>
</dbReference>
<dbReference type="SUPFAM" id="SSF49899">
    <property type="entry name" value="Concanavalin A-like lectins/glucanases"/>
    <property type="match status" value="1"/>
</dbReference>
<feature type="region of interest" description="Disordered" evidence="6">
    <location>
        <begin position="165"/>
        <end position="201"/>
    </location>
</feature>